<protein>
    <recommendedName>
        <fullName evidence="2">Sel1 repeat family protein</fullName>
    </recommendedName>
</protein>
<dbReference type="PANTHER" id="PTHR43628:SF1">
    <property type="entry name" value="CHITIN SYNTHASE REGULATORY FACTOR 2-RELATED"/>
    <property type="match status" value="1"/>
</dbReference>
<name>A0A381Y1M6_9ZZZZ</name>
<proteinExistence type="predicted"/>
<dbReference type="Gene3D" id="1.25.40.10">
    <property type="entry name" value="Tetratricopeptide repeat domain"/>
    <property type="match status" value="1"/>
</dbReference>
<dbReference type="AlphaFoldDB" id="A0A381Y1M6"/>
<dbReference type="InterPro" id="IPR006597">
    <property type="entry name" value="Sel1-like"/>
</dbReference>
<accession>A0A381Y1M6</accession>
<dbReference type="SUPFAM" id="SSF81901">
    <property type="entry name" value="HCP-like"/>
    <property type="match status" value="1"/>
</dbReference>
<evidence type="ECO:0000313" key="1">
    <source>
        <dbReference type="EMBL" id="SVA70373.1"/>
    </source>
</evidence>
<gene>
    <name evidence="1" type="ORF">METZ01_LOCUS123227</name>
</gene>
<dbReference type="InterPro" id="IPR052945">
    <property type="entry name" value="Mitotic_Regulator"/>
</dbReference>
<reference evidence="1" key="1">
    <citation type="submission" date="2018-05" db="EMBL/GenBank/DDBJ databases">
        <authorList>
            <person name="Lanie J.A."/>
            <person name="Ng W.-L."/>
            <person name="Kazmierczak K.M."/>
            <person name="Andrzejewski T.M."/>
            <person name="Davidsen T.M."/>
            <person name="Wayne K.J."/>
            <person name="Tettelin H."/>
            <person name="Glass J.I."/>
            <person name="Rusch D."/>
            <person name="Podicherti R."/>
            <person name="Tsui H.-C.T."/>
            <person name="Winkler M.E."/>
        </authorList>
    </citation>
    <scope>NUCLEOTIDE SEQUENCE</scope>
</reference>
<dbReference type="EMBL" id="UINC01017010">
    <property type="protein sequence ID" value="SVA70373.1"/>
    <property type="molecule type" value="Genomic_DNA"/>
</dbReference>
<organism evidence="1">
    <name type="scientific">marine metagenome</name>
    <dbReference type="NCBI Taxonomy" id="408172"/>
    <lineage>
        <taxon>unclassified sequences</taxon>
        <taxon>metagenomes</taxon>
        <taxon>ecological metagenomes</taxon>
    </lineage>
</organism>
<dbReference type="InterPro" id="IPR011990">
    <property type="entry name" value="TPR-like_helical_dom_sf"/>
</dbReference>
<dbReference type="SMART" id="SM00671">
    <property type="entry name" value="SEL1"/>
    <property type="match status" value="3"/>
</dbReference>
<dbReference type="PANTHER" id="PTHR43628">
    <property type="entry name" value="ACTIVATOR OF C KINASE PROTEIN 1-RELATED"/>
    <property type="match status" value="1"/>
</dbReference>
<dbReference type="Pfam" id="PF08238">
    <property type="entry name" value="Sel1"/>
    <property type="match status" value="3"/>
</dbReference>
<evidence type="ECO:0008006" key="2">
    <source>
        <dbReference type="Google" id="ProtNLM"/>
    </source>
</evidence>
<sequence length="149" mass="16120">MPDDLQISLGSGIAAFEAKQFSQARSLLKPYAEAGEAAAQYRLAIMCQNGLGQVRNEQLAYRWMASAAGQSYGPAIHGLGQMHLEGDCTVKDERKALACFQQAADLGLEGSMVALARMYQQGRGTDKDAIKAKVLYERAGFDPDELPGY</sequence>